<gene>
    <name evidence="8" type="ORF">SAMN05192569_101220</name>
</gene>
<keyword evidence="4 8" id="KW-0132">Cell division</keyword>
<evidence type="ECO:0000256" key="7">
    <source>
        <dbReference type="SAM" id="Coils"/>
    </source>
</evidence>
<dbReference type="Proteomes" id="UP000198650">
    <property type="component" value="Unassembled WGS sequence"/>
</dbReference>
<comment type="similarity">
    <text evidence="2">Belongs to the DivIVA family.</text>
</comment>
<dbReference type="NCBIfam" id="TIGR03544">
    <property type="entry name" value="DivI1A_domain"/>
    <property type="match status" value="1"/>
</dbReference>
<feature type="coiled-coil region" evidence="7">
    <location>
        <begin position="36"/>
        <end position="131"/>
    </location>
</feature>
<name>A0A1I0T3Z9_9BACL</name>
<dbReference type="Gene3D" id="6.10.250.660">
    <property type="match status" value="1"/>
</dbReference>
<evidence type="ECO:0000256" key="3">
    <source>
        <dbReference type="ARBA" id="ARBA00022490"/>
    </source>
</evidence>
<dbReference type="OrthoDB" id="9815492at2"/>
<accession>A0A1I0T3Z9</accession>
<dbReference type="InterPro" id="IPR019933">
    <property type="entry name" value="DivIVA_domain"/>
</dbReference>
<evidence type="ECO:0000256" key="6">
    <source>
        <dbReference type="ARBA" id="ARBA00023306"/>
    </source>
</evidence>
<organism evidence="8 9">
    <name type="scientific">Parageobacillus thermantarcticus</name>
    <dbReference type="NCBI Taxonomy" id="186116"/>
    <lineage>
        <taxon>Bacteria</taxon>
        <taxon>Bacillati</taxon>
        <taxon>Bacillota</taxon>
        <taxon>Bacilli</taxon>
        <taxon>Bacillales</taxon>
        <taxon>Anoxybacillaceae</taxon>
        <taxon>Parageobacillus</taxon>
    </lineage>
</organism>
<dbReference type="Pfam" id="PF05103">
    <property type="entry name" value="DivIVA"/>
    <property type="match status" value="1"/>
</dbReference>
<dbReference type="PANTHER" id="PTHR35794">
    <property type="entry name" value="CELL DIVISION PROTEIN DIVIVA"/>
    <property type="match status" value="1"/>
</dbReference>
<dbReference type="InterPro" id="IPR007793">
    <property type="entry name" value="DivIVA_fam"/>
</dbReference>
<protein>
    <submittedName>
        <fullName evidence="8">Cell division initiation protein</fullName>
    </submittedName>
</protein>
<evidence type="ECO:0000256" key="2">
    <source>
        <dbReference type="ARBA" id="ARBA00009008"/>
    </source>
</evidence>
<keyword evidence="6" id="KW-0131">Cell cycle</keyword>
<sequence length="179" mass="21117">MQTEVAIVPLTPLDIHNKEFSRGFRGYDEDEVNEFLDQVIKDYEMVIREKKQLEEKIAELTEKLNYFMNIEETLNKSILVAQETAEEVKRNAQKEAKLIIKEAEKNAERIISEALAKSRKIALEIEELKRQSKVFRTRFRMLVEAQLEMLNNSDWDDLMEYEAPKVETDEDEKEELSQS</sequence>
<evidence type="ECO:0000256" key="5">
    <source>
        <dbReference type="ARBA" id="ARBA00023054"/>
    </source>
</evidence>
<evidence type="ECO:0000313" key="9">
    <source>
        <dbReference type="Proteomes" id="UP000198650"/>
    </source>
</evidence>
<reference evidence="9" key="1">
    <citation type="submission" date="2016-10" db="EMBL/GenBank/DDBJ databases">
        <authorList>
            <person name="Varghese N."/>
            <person name="Submissions S."/>
        </authorList>
    </citation>
    <scope>NUCLEOTIDE SEQUENCE [LARGE SCALE GENOMIC DNA]</scope>
    <source>
        <strain evidence="9">M1</strain>
    </source>
</reference>
<dbReference type="EMBL" id="FOJS01000012">
    <property type="protein sequence ID" value="SFA46451.1"/>
    <property type="molecule type" value="Genomic_DNA"/>
</dbReference>
<keyword evidence="9" id="KW-1185">Reference proteome</keyword>
<dbReference type="STRING" id="186116.SAMN05192569_101220"/>
<evidence type="ECO:0000313" key="8">
    <source>
        <dbReference type="EMBL" id="SFA46451.1"/>
    </source>
</evidence>
<evidence type="ECO:0000256" key="4">
    <source>
        <dbReference type="ARBA" id="ARBA00022618"/>
    </source>
</evidence>
<proteinExistence type="inferred from homology"/>
<dbReference type="PANTHER" id="PTHR35794:SF2">
    <property type="entry name" value="CELL DIVISION PROTEIN DIVIVA"/>
    <property type="match status" value="1"/>
</dbReference>
<dbReference type="AlphaFoldDB" id="A0A1I0T3Z9"/>
<comment type="subcellular location">
    <subcellularLocation>
        <location evidence="1">Cytoplasm</location>
    </subcellularLocation>
</comment>
<evidence type="ECO:0000256" key="1">
    <source>
        <dbReference type="ARBA" id="ARBA00004496"/>
    </source>
</evidence>
<dbReference type="GO" id="GO:0051301">
    <property type="term" value="P:cell division"/>
    <property type="evidence" value="ECO:0007669"/>
    <property type="project" value="UniProtKB-KW"/>
</dbReference>
<dbReference type="GO" id="GO:0005737">
    <property type="term" value="C:cytoplasm"/>
    <property type="evidence" value="ECO:0007669"/>
    <property type="project" value="UniProtKB-SubCell"/>
</dbReference>
<keyword evidence="5 7" id="KW-0175">Coiled coil</keyword>
<keyword evidence="3" id="KW-0963">Cytoplasm</keyword>